<dbReference type="AlphaFoldDB" id="A0A2K1P523"/>
<keyword evidence="3" id="KW-1185">Reference proteome</keyword>
<comment type="caution">
    <text evidence="2">The sequence shown here is derived from an EMBL/GenBank/DDBJ whole genome shotgun (WGS) entry which is preliminary data.</text>
</comment>
<evidence type="ECO:0000313" key="2">
    <source>
        <dbReference type="EMBL" id="PNR97881.1"/>
    </source>
</evidence>
<dbReference type="InterPro" id="IPR029044">
    <property type="entry name" value="Nucleotide-diphossugar_trans"/>
</dbReference>
<evidence type="ECO:0000259" key="1">
    <source>
        <dbReference type="Pfam" id="PF12804"/>
    </source>
</evidence>
<dbReference type="Gene3D" id="3.90.550.10">
    <property type="entry name" value="Spore Coat Polysaccharide Biosynthesis Protein SpsA, Chain A"/>
    <property type="match status" value="1"/>
</dbReference>
<dbReference type="InterPro" id="IPR025877">
    <property type="entry name" value="MobA-like_NTP_Trfase"/>
</dbReference>
<protein>
    <recommendedName>
        <fullName evidence="1">MobA-like NTP transferase domain-containing protein</fullName>
    </recommendedName>
</protein>
<dbReference type="SUPFAM" id="SSF53448">
    <property type="entry name" value="Nucleotide-diphospho-sugar transferases"/>
    <property type="match status" value="1"/>
</dbReference>
<accession>A0A2K1P523</accession>
<dbReference type="PANTHER" id="PTHR43777">
    <property type="entry name" value="MOLYBDENUM COFACTOR CYTIDYLYLTRANSFERASE"/>
    <property type="match status" value="1"/>
</dbReference>
<dbReference type="RefSeq" id="WP_103077916.1">
    <property type="nucleotide sequence ID" value="NZ_AZRN01000036.1"/>
</dbReference>
<dbReference type="Proteomes" id="UP000236604">
    <property type="component" value="Unassembled WGS sequence"/>
</dbReference>
<evidence type="ECO:0000313" key="3">
    <source>
        <dbReference type="Proteomes" id="UP000236604"/>
    </source>
</evidence>
<gene>
    <name evidence="2" type="ORF">X927_10275</name>
</gene>
<sequence>MISAVVLAAGESLRMGTPKQILPWENTTVLESIIIKLMKCQYIDDEIIIVLGGNFENIIPLFSKYEDHRLKIVKNNNFQKGMLTSVWSGLNSLSNNSEYILFTLGDMPLIKIETFNTLASFAIKNKTIVLAPTYHGKRGHPLIVHKSQIPDIYQLSGPGGLRTLLSKYPERVTLHEVHDEGITIDIDTFEDYNIYLKKQKGDDSE</sequence>
<dbReference type="PANTHER" id="PTHR43777:SF1">
    <property type="entry name" value="MOLYBDENUM COFACTOR CYTIDYLYLTRANSFERASE"/>
    <property type="match status" value="1"/>
</dbReference>
<dbReference type="EMBL" id="AZRN01000036">
    <property type="protein sequence ID" value="PNR97881.1"/>
    <property type="molecule type" value="Genomic_DNA"/>
</dbReference>
<name>A0A2K1P523_9BACT</name>
<dbReference type="Pfam" id="PF12804">
    <property type="entry name" value="NTP_transf_3"/>
    <property type="match status" value="1"/>
</dbReference>
<proteinExistence type="predicted"/>
<organism evidence="2 3">
    <name type="scientific">Petrotoga mexicana DSM 14811</name>
    <dbReference type="NCBI Taxonomy" id="1122954"/>
    <lineage>
        <taxon>Bacteria</taxon>
        <taxon>Thermotogati</taxon>
        <taxon>Thermotogota</taxon>
        <taxon>Thermotogae</taxon>
        <taxon>Petrotogales</taxon>
        <taxon>Petrotogaceae</taxon>
        <taxon>Petrotoga</taxon>
    </lineage>
</organism>
<dbReference type="CDD" id="cd04182">
    <property type="entry name" value="GT_2_like_f"/>
    <property type="match status" value="1"/>
</dbReference>
<feature type="domain" description="MobA-like NTP transferase" evidence="1">
    <location>
        <begin position="4"/>
        <end position="170"/>
    </location>
</feature>
<dbReference type="GO" id="GO:0016779">
    <property type="term" value="F:nucleotidyltransferase activity"/>
    <property type="evidence" value="ECO:0007669"/>
    <property type="project" value="UniProtKB-ARBA"/>
</dbReference>
<reference evidence="2 3" key="1">
    <citation type="submission" date="2013-12" db="EMBL/GenBank/DDBJ databases">
        <title>Comparative genomics of Petrotoga isolates.</title>
        <authorList>
            <person name="Nesbo C.L."/>
            <person name="Charchuk R."/>
            <person name="Chow K."/>
        </authorList>
    </citation>
    <scope>NUCLEOTIDE SEQUENCE [LARGE SCALE GENOMIC DNA]</scope>
    <source>
        <strain evidence="2 3">DSM 14811</strain>
    </source>
</reference>